<evidence type="ECO:0000256" key="5">
    <source>
        <dbReference type="ARBA" id="ARBA00023004"/>
    </source>
</evidence>
<dbReference type="InterPro" id="IPR043128">
    <property type="entry name" value="Rev_trsase/Diguanyl_cyclase"/>
</dbReference>
<dbReference type="STRING" id="225848.Sps_03922"/>
<dbReference type="GO" id="GO:0005886">
    <property type="term" value="C:plasma membrane"/>
    <property type="evidence" value="ECO:0007669"/>
    <property type="project" value="TreeGrafter"/>
</dbReference>
<feature type="domain" description="GGDEF" evidence="7">
    <location>
        <begin position="236"/>
        <end position="366"/>
    </location>
</feature>
<keyword evidence="5" id="KW-0408">Iron</keyword>
<dbReference type="SUPFAM" id="SSF47188">
    <property type="entry name" value="Hemerythrin-like"/>
    <property type="match status" value="1"/>
</dbReference>
<reference evidence="8 9" key="1">
    <citation type="submission" date="2016-03" db="EMBL/GenBank/DDBJ databases">
        <title>Complete genome sequence of Shewanella psychrophila WP2, a deep sea bacterium isolated from west Pacific sediment.</title>
        <authorList>
            <person name="Xu G."/>
            <person name="Jian H."/>
        </authorList>
    </citation>
    <scope>NUCLEOTIDE SEQUENCE [LARGE SCALE GENOMIC DNA]</scope>
    <source>
        <strain evidence="8 9">WP2</strain>
    </source>
</reference>
<dbReference type="NCBIfam" id="NF033749">
    <property type="entry name" value="bact_hemeryth"/>
    <property type="match status" value="1"/>
</dbReference>
<dbReference type="PANTHER" id="PTHR45138:SF9">
    <property type="entry name" value="DIGUANYLATE CYCLASE DGCM-RELATED"/>
    <property type="match status" value="1"/>
</dbReference>
<sequence>MGSFQWDSHYITGLSDVDEQHHKLVSLINRFGRQIVRDELVLQDIQAVLGELWDYTQHHFSDEEVLMKQKGVDPRHIKEQVKDHQYFLNEILTNQSRISAQDKQSLKALLKFLTHWLAFHILGADQNMAKQIAAIDSGVSPALAYEKAEIQAGNATSPLLTALHGLFEQVCEQNQQLKRVNQSLDQKVIARTQALIDANNHLEKLSNTDSLTGIFNRRYAMEKLDLLWFKSRSEQQSLACILIDIDDFKSVNDTYGHDAGDKVLCELARKITHSLRTDDLCCRLGGDEFIVISPGTDISGIKHLAKQIQNKVADMKVPLGAHHWLASISVGIAVQSESMYHYHELIKQADNALYQSKATNSGIFTK</sequence>
<comment type="similarity">
    <text evidence="2">Belongs to the hemerythrin family.</text>
</comment>
<protein>
    <recommendedName>
        <fullName evidence="3">diguanylate cyclase</fullName>
        <ecNumber evidence="3">2.7.7.65</ecNumber>
    </recommendedName>
</protein>
<dbReference type="EMBL" id="CP014782">
    <property type="protein sequence ID" value="AQS39037.1"/>
    <property type="molecule type" value="Genomic_DNA"/>
</dbReference>
<evidence type="ECO:0000256" key="1">
    <source>
        <dbReference type="ARBA" id="ARBA00001946"/>
    </source>
</evidence>
<dbReference type="RefSeq" id="WP_077753998.1">
    <property type="nucleotide sequence ID" value="NZ_CP014782.1"/>
</dbReference>
<evidence type="ECO:0000256" key="4">
    <source>
        <dbReference type="ARBA" id="ARBA00022723"/>
    </source>
</evidence>
<dbReference type="Pfam" id="PF01814">
    <property type="entry name" value="Hemerythrin"/>
    <property type="match status" value="1"/>
</dbReference>
<dbReference type="InterPro" id="IPR012312">
    <property type="entry name" value="Hemerythrin-like"/>
</dbReference>
<evidence type="ECO:0000256" key="6">
    <source>
        <dbReference type="ARBA" id="ARBA00034247"/>
    </source>
</evidence>
<name>A0A1S6HTZ5_9GAMM</name>
<dbReference type="GO" id="GO:0043709">
    <property type="term" value="P:cell adhesion involved in single-species biofilm formation"/>
    <property type="evidence" value="ECO:0007669"/>
    <property type="project" value="TreeGrafter"/>
</dbReference>
<dbReference type="InterPro" id="IPR050469">
    <property type="entry name" value="Diguanylate_Cyclase"/>
</dbReference>
<dbReference type="EC" id="2.7.7.65" evidence="3"/>
<comment type="catalytic activity">
    <reaction evidence="6">
        <text>2 GTP = 3',3'-c-di-GMP + 2 diphosphate</text>
        <dbReference type="Rhea" id="RHEA:24898"/>
        <dbReference type="ChEBI" id="CHEBI:33019"/>
        <dbReference type="ChEBI" id="CHEBI:37565"/>
        <dbReference type="ChEBI" id="CHEBI:58805"/>
        <dbReference type="EC" id="2.7.7.65"/>
    </reaction>
</comment>
<dbReference type="NCBIfam" id="TIGR00254">
    <property type="entry name" value="GGDEF"/>
    <property type="match status" value="1"/>
</dbReference>
<dbReference type="CDD" id="cd01949">
    <property type="entry name" value="GGDEF"/>
    <property type="match status" value="1"/>
</dbReference>
<dbReference type="OrthoDB" id="9813903at2"/>
<dbReference type="CDD" id="cd12107">
    <property type="entry name" value="Hemerythrin"/>
    <property type="match status" value="1"/>
</dbReference>
<proteinExistence type="inferred from homology"/>
<gene>
    <name evidence="8" type="ORF">Sps_03922</name>
</gene>
<dbReference type="InterPro" id="IPR000160">
    <property type="entry name" value="GGDEF_dom"/>
</dbReference>
<organism evidence="8 9">
    <name type="scientific">Shewanella psychrophila</name>
    <dbReference type="NCBI Taxonomy" id="225848"/>
    <lineage>
        <taxon>Bacteria</taxon>
        <taxon>Pseudomonadati</taxon>
        <taxon>Pseudomonadota</taxon>
        <taxon>Gammaproteobacteria</taxon>
        <taxon>Alteromonadales</taxon>
        <taxon>Shewanellaceae</taxon>
        <taxon>Shewanella</taxon>
    </lineage>
</organism>
<evidence type="ECO:0000259" key="7">
    <source>
        <dbReference type="PROSITE" id="PS50887"/>
    </source>
</evidence>
<evidence type="ECO:0000313" key="8">
    <source>
        <dbReference type="EMBL" id="AQS39037.1"/>
    </source>
</evidence>
<dbReference type="GO" id="GO:0052621">
    <property type="term" value="F:diguanylate cyclase activity"/>
    <property type="evidence" value="ECO:0007669"/>
    <property type="project" value="UniProtKB-EC"/>
</dbReference>
<dbReference type="InterPro" id="IPR035938">
    <property type="entry name" value="Hemerythrin-like_sf"/>
</dbReference>
<dbReference type="SUPFAM" id="SSF55073">
    <property type="entry name" value="Nucleotide cyclase"/>
    <property type="match status" value="1"/>
</dbReference>
<dbReference type="PANTHER" id="PTHR45138">
    <property type="entry name" value="REGULATORY COMPONENTS OF SENSORY TRANSDUCTION SYSTEM"/>
    <property type="match status" value="1"/>
</dbReference>
<keyword evidence="9" id="KW-1185">Reference proteome</keyword>
<comment type="cofactor">
    <cofactor evidence="1">
        <name>Mg(2+)</name>
        <dbReference type="ChEBI" id="CHEBI:18420"/>
    </cofactor>
</comment>
<keyword evidence="4" id="KW-0479">Metal-binding</keyword>
<dbReference type="SMART" id="SM00267">
    <property type="entry name" value="GGDEF"/>
    <property type="match status" value="1"/>
</dbReference>
<accession>A0A1S6HTZ5</accession>
<dbReference type="KEGG" id="spsw:Sps_03922"/>
<dbReference type="NCBIfam" id="TIGR02481">
    <property type="entry name" value="hemeryth_dom"/>
    <property type="match status" value="1"/>
</dbReference>
<dbReference type="GO" id="GO:0046872">
    <property type="term" value="F:metal ion binding"/>
    <property type="evidence" value="ECO:0007669"/>
    <property type="project" value="UniProtKB-KW"/>
</dbReference>
<evidence type="ECO:0000256" key="2">
    <source>
        <dbReference type="ARBA" id="ARBA00010587"/>
    </source>
</evidence>
<dbReference type="FunFam" id="3.30.70.270:FF:000001">
    <property type="entry name" value="Diguanylate cyclase domain protein"/>
    <property type="match status" value="1"/>
</dbReference>
<dbReference type="PROSITE" id="PS50887">
    <property type="entry name" value="GGDEF"/>
    <property type="match status" value="1"/>
</dbReference>
<evidence type="ECO:0000313" key="9">
    <source>
        <dbReference type="Proteomes" id="UP000189545"/>
    </source>
</evidence>
<dbReference type="Gene3D" id="3.30.70.270">
    <property type="match status" value="1"/>
</dbReference>
<dbReference type="Pfam" id="PF00990">
    <property type="entry name" value="GGDEF"/>
    <property type="match status" value="1"/>
</dbReference>
<dbReference type="InterPro" id="IPR029787">
    <property type="entry name" value="Nucleotide_cyclase"/>
</dbReference>
<dbReference type="AlphaFoldDB" id="A0A1S6HTZ5"/>
<dbReference type="Proteomes" id="UP000189545">
    <property type="component" value="Chromosome"/>
</dbReference>
<evidence type="ECO:0000256" key="3">
    <source>
        <dbReference type="ARBA" id="ARBA00012528"/>
    </source>
</evidence>
<dbReference type="GO" id="GO:1902201">
    <property type="term" value="P:negative regulation of bacterial-type flagellum-dependent cell motility"/>
    <property type="evidence" value="ECO:0007669"/>
    <property type="project" value="TreeGrafter"/>
</dbReference>
<dbReference type="InterPro" id="IPR012827">
    <property type="entry name" value="Hemerythrin_metal-bd"/>
</dbReference>
<dbReference type="Gene3D" id="1.20.120.50">
    <property type="entry name" value="Hemerythrin-like"/>
    <property type="match status" value="1"/>
</dbReference>